<dbReference type="OrthoDB" id="9802553at2"/>
<dbReference type="EMBL" id="SIHJ01000001">
    <property type="protein sequence ID" value="TWT37923.1"/>
    <property type="molecule type" value="Genomic_DNA"/>
</dbReference>
<dbReference type="GO" id="GO:0005576">
    <property type="term" value="C:extracellular region"/>
    <property type="evidence" value="ECO:0007669"/>
    <property type="project" value="UniProtKB-SubCell"/>
</dbReference>
<keyword evidence="6 7" id="KW-0975">Bacterial flagellum</keyword>
<dbReference type="GO" id="GO:0005198">
    <property type="term" value="F:structural molecule activity"/>
    <property type="evidence" value="ECO:0007669"/>
    <property type="project" value="UniProtKB-UniRule"/>
</dbReference>
<dbReference type="InterPro" id="IPR010930">
    <property type="entry name" value="Flg_bb/hook_C_dom"/>
</dbReference>
<dbReference type="Pfam" id="PF06429">
    <property type="entry name" value="Flg_bbr_C"/>
    <property type="match status" value="1"/>
</dbReference>
<dbReference type="InterPro" id="IPR001444">
    <property type="entry name" value="Flag_bb_rod_N"/>
</dbReference>
<dbReference type="Pfam" id="PF07196">
    <property type="entry name" value="Flagellin_IN"/>
    <property type="match status" value="1"/>
</dbReference>
<evidence type="ECO:0000256" key="3">
    <source>
        <dbReference type="ARBA" id="ARBA00009677"/>
    </source>
</evidence>
<dbReference type="GO" id="GO:0044780">
    <property type="term" value="P:bacterial-type flagellum assembly"/>
    <property type="evidence" value="ECO:0007669"/>
    <property type="project" value="InterPro"/>
</dbReference>
<feature type="coiled-coil region" evidence="8">
    <location>
        <begin position="158"/>
        <end position="185"/>
    </location>
</feature>
<evidence type="ECO:0000256" key="4">
    <source>
        <dbReference type="ARBA" id="ARBA00016244"/>
    </source>
</evidence>
<dbReference type="InterPro" id="IPR010810">
    <property type="entry name" value="Flagellin_hook_IN_motif"/>
</dbReference>
<comment type="similarity">
    <text evidence="3 7">Belongs to the flagella basal body rod proteins family.</text>
</comment>
<evidence type="ECO:0000313" key="13">
    <source>
        <dbReference type="Proteomes" id="UP000316714"/>
    </source>
</evidence>
<evidence type="ECO:0000256" key="2">
    <source>
        <dbReference type="ARBA" id="ARBA00004613"/>
    </source>
</evidence>
<dbReference type="SUPFAM" id="SSF64518">
    <property type="entry name" value="Phase 1 flagellin"/>
    <property type="match status" value="1"/>
</dbReference>
<feature type="domain" description="Flagellar basal body rod protein N-terminal" evidence="9">
    <location>
        <begin position="7"/>
        <end position="36"/>
    </location>
</feature>
<keyword evidence="8" id="KW-0175">Coiled coil</keyword>
<evidence type="ECO:0000256" key="5">
    <source>
        <dbReference type="ARBA" id="ARBA00022525"/>
    </source>
</evidence>
<dbReference type="InterPro" id="IPR019776">
    <property type="entry name" value="Flagellar_basal_body_rod_CS"/>
</dbReference>
<keyword evidence="13" id="KW-1185">Reference proteome</keyword>
<evidence type="ECO:0000256" key="7">
    <source>
        <dbReference type="RuleBase" id="RU362065"/>
    </source>
</evidence>
<comment type="caution">
    <text evidence="12">The sequence shown here is derived from an EMBL/GenBank/DDBJ whole genome shotgun (WGS) entry which is preliminary data.</text>
</comment>
<proteinExistence type="inferred from homology"/>
<dbReference type="Pfam" id="PF00460">
    <property type="entry name" value="Flg_bb_rod"/>
    <property type="match status" value="1"/>
</dbReference>
<dbReference type="RefSeq" id="WP_146565224.1">
    <property type="nucleotide sequence ID" value="NZ_SIHJ01000001.1"/>
</dbReference>
<reference evidence="12 13" key="1">
    <citation type="submission" date="2019-02" db="EMBL/GenBank/DDBJ databases">
        <title>Deep-cultivation of Planctomycetes and their phenomic and genomic characterization uncovers novel biology.</title>
        <authorList>
            <person name="Wiegand S."/>
            <person name="Jogler M."/>
            <person name="Boedeker C."/>
            <person name="Pinto D."/>
            <person name="Vollmers J."/>
            <person name="Rivas-Marin E."/>
            <person name="Kohn T."/>
            <person name="Peeters S.H."/>
            <person name="Heuer A."/>
            <person name="Rast P."/>
            <person name="Oberbeckmann S."/>
            <person name="Bunk B."/>
            <person name="Jeske O."/>
            <person name="Meyerdierks A."/>
            <person name="Storesund J.E."/>
            <person name="Kallscheuer N."/>
            <person name="Luecker S."/>
            <person name="Lage O.M."/>
            <person name="Pohl T."/>
            <person name="Merkel B.J."/>
            <person name="Hornburger P."/>
            <person name="Mueller R.-W."/>
            <person name="Bruemmer F."/>
            <person name="Labrenz M."/>
            <person name="Spormann A.M."/>
            <person name="Op Den Camp H."/>
            <person name="Overmann J."/>
            <person name="Amann R."/>
            <person name="Jetten M.S.M."/>
            <person name="Mascher T."/>
            <person name="Medema M.H."/>
            <person name="Devos D.P."/>
            <person name="Kaster A.-K."/>
            <person name="Ovreas L."/>
            <person name="Rohde M."/>
            <person name="Galperin M.Y."/>
            <person name="Jogler C."/>
        </authorList>
    </citation>
    <scope>NUCLEOTIDE SEQUENCE [LARGE SCALE GENOMIC DNA]</scope>
    <source>
        <strain evidence="12 13">KOR34</strain>
    </source>
</reference>
<dbReference type="InterPro" id="IPR053927">
    <property type="entry name" value="FlgK_helical"/>
</dbReference>
<dbReference type="PROSITE" id="PS00588">
    <property type="entry name" value="FLAGELLA_BB_ROD"/>
    <property type="match status" value="1"/>
</dbReference>
<dbReference type="PANTHER" id="PTHR30033:SF2">
    <property type="entry name" value="FLAGELLAR HOOK PROTEIN"/>
    <property type="match status" value="1"/>
</dbReference>
<name>A0A5C5VIV0_9BACT</name>
<feature type="domain" description="Flagellar hook-associated protein FlgK helical" evidence="11">
    <location>
        <begin position="96"/>
        <end position="319"/>
    </location>
</feature>
<dbReference type="GO" id="GO:0009424">
    <property type="term" value="C:bacterial-type flagellum hook"/>
    <property type="evidence" value="ECO:0007669"/>
    <property type="project" value="UniProtKB-UniRule"/>
</dbReference>
<evidence type="ECO:0000313" key="12">
    <source>
        <dbReference type="EMBL" id="TWT37923.1"/>
    </source>
</evidence>
<dbReference type="Pfam" id="PF22638">
    <property type="entry name" value="FlgK_D1"/>
    <property type="match status" value="1"/>
</dbReference>
<accession>A0A5C5VIV0</accession>
<evidence type="ECO:0000259" key="10">
    <source>
        <dbReference type="Pfam" id="PF06429"/>
    </source>
</evidence>
<dbReference type="PANTHER" id="PTHR30033">
    <property type="entry name" value="FLAGELLAR HOOK-ASSOCIATED PROTEIN 1"/>
    <property type="match status" value="1"/>
</dbReference>
<evidence type="ECO:0000259" key="9">
    <source>
        <dbReference type="Pfam" id="PF00460"/>
    </source>
</evidence>
<dbReference type="NCBIfam" id="TIGR02492">
    <property type="entry name" value="flgK_ends"/>
    <property type="match status" value="1"/>
</dbReference>
<organism evidence="12 13">
    <name type="scientific">Posidoniimonas corsicana</name>
    <dbReference type="NCBI Taxonomy" id="1938618"/>
    <lineage>
        <taxon>Bacteria</taxon>
        <taxon>Pseudomonadati</taxon>
        <taxon>Planctomycetota</taxon>
        <taxon>Planctomycetia</taxon>
        <taxon>Pirellulales</taxon>
        <taxon>Lacipirellulaceae</taxon>
        <taxon>Posidoniimonas</taxon>
    </lineage>
</organism>
<comment type="subcellular location">
    <subcellularLocation>
        <location evidence="1 7">Bacterial flagellum</location>
    </subcellularLocation>
    <subcellularLocation>
        <location evidence="2 7">Secreted</location>
    </subcellularLocation>
</comment>
<keyword evidence="12" id="KW-0282">Flagellum</keyword>
<protein>
    <recommendedName>
        <fullName evidence="4 7">Flagellar hook-associated protein 1</fullName>
        <shortName evidence="7">HAP1</shortName>
    </recommendedName>
</protein>
<feature type="domain" description="Flagellar basal-body/hook protein C-terminal" evidence="10">
    <location>
        <begin position="535"/>
        <end position="574"/>
    </location>
</feature>
<evidence type="ECO:0000259" key="11">
    <source>
        <dbReference type="Pfam" id="PF22638"/>
    </source>
</evidence>
<gene>
    <name evidence="7 12" type="primary">flgK</name>
    <name evidence="12" type="ORF">KOR34_28890</name>
</gene>
<evidence type="ECO:0000256" key="8">
    <source>
        <dbReference type="SAM" id="Coils"/>
    </source>
</evidence>
<dbReference type="AlphaFoldDB" id="A0A5C5VIV0"/>
<keyword evidence="5 7" id="KW-0964">Secreted</keyword>
<keyword evidence="12" id="KW-0969">Cilium</keyword>
<evidence type="ECO:0000256" key="1">
    <source>
        <dbReference type="ARBA" id="ARBA00004365"/>
    </source>
</evidence>
<dbReference type="InterPro" id="IPR002371">
    <property type="entry name" value="FlgK"/>
</dbReference>
<sequence length="574" mass="60221">MSLFGSLQIASNALQATQIGLHVVGNNIANANTPGYIREEVLYSPAPVQEYGRLTLGLGVEIDAIVQKVDRFLAERTRGAASDRAGAEVQSKAYADLESLLNELTDTDLSTGLTGFFNSIDGVADAPADISARNLVIGKGQTLAADIRRLATRAVDVSNELDTRLGDAVEEINQLTERVRVLNLRIATSEGGSASASEAGGLRSERNKAVNRLAELVDITTNEQPNGALNISVGGEFLVFDGLRRDIATETQTTDGLSTTTVRFADNGKELNLSGGEVFGLTAARDDIAGTFIQTLDDFSGTLINEFNKVYSQGQGATGFSSLTSVNGVADPDAVLDEAGLDFAPDKGAFELLVFTEGPDGSRSTDVTDINIDLNGIDGDTTLNTLAAAINAVSGVTASVDTLGRLSISADSKDVTFAFNGDDSGALAALGLNTFFTGADARTIGVNSELLGVSNAAKFAAARTSQTETEANANANALELSVFFDRKLEALGGASLADQYDQMINEVVTGATIASSVTEGFKIFEATLQGEEQAISGVNIDEEAINMIQLQRTYQANARLVQAISEMLDILVNL</sequence>
<keyword evidence="12" id="KW-0966">Cell projection</keyword>
<dbReference type="Proteomes" id="UP000316714">
    <property type="component" value="Unassembled WGS sequence"/>
</dbReference>
<dbReference type="PRINTS" id="PR01005">
    <property type="entry name" value="FLGHOOKAP1"/>
</dbReference>
<evidence type="ECO:0000256" key="6">
    <source>
        <dbReference type="ARBA" id="ARBA00023143"/>
    </source>
</evidence>